<gene>
    <name evidence="1" type="ORF">ASPGLDRAFT_32127</name>
</gene>
<organism evidence="1 2">
    <name type="scientific">Aspergillus glaucus CBS 516.65</name>
    <dbReference type="NCBI Taxonomy" id="1160497"/>
    <lineage>
        <taxon>Eukaryota</taxon>
        <taxon>Fungi</taxon>
        <taxon>Dikarya</taxon>
        <taxon>Ascomycota</taxon>
        <taxon>Pezizomycotina</taxon>
        <taxon>Eurotiomycetes</taxon>
        <taxon>Eurotiomycetidae</taxon>
        <taxon>Eurotiales</taxon>
        <taxon>Aspergillaceae</taxon>
        <taxon>Aspergillus</taxon>
        <taxon>Aspergillus subgen. Aspergillus</taxon>
    </lineage>
</organism>
<protein>
    <submittedName>
        <fullName evidence="1">Uncharacterized protein</fullName>
    </submittedName>
</protein>
<reference evidence="2" key="1">
    <citation type="journal article" date="2017" name="Genome Biol.">
        <title>Comparative genomics reveals high biological diversity and specific adaptations in the industrially and medically important fungal genus Aspergillus.</title>
        <authorList>
            <person name="de Vries R.P."/>
            <person name="Riley R."/>
            <person name="Wiebenga A."/>
            <person name="Aguilar-Osorio G."/>
            <person name="Amillis S."/>
            <person name="Uchima C.A."/>
            <person name="Anderluh G."/>
            <person name="Asadollahi M."/>
            <person name="Askin M."/>
            <person name="Barry K."/>
            <person name="Battaglia E."/>
            <person name="Bayram O."/>
            <person name="Benocci T."/>
            <person name="Braus-Stromeyer S.A."/>
            <person name="Caldana C."/>
            <person name="Canovas D."/>
            <person name="Cerqueira G.C."/>
            <person name="Chen F."/>
            <person name="Chen W."/>
            <person name="Choi C."/>
            <person name="Clum A."/>
            <person name="Dos Santos R.A."/>
            <person name="Damasio A.R."/>
            <person name="Diallinas G."/>
            <person name="Emri T."/>
            <person name="Fekete E."/>
            <person name="Flipphi M."/>
            <person name="Freyberg S."/>
            <person name="Gallo A."/>
            <person name="Gournas C."/>
            <person name="Habgood R."/>
            <person name="Hainaut M."/>
            <person name="Harispe M.L."/>
            <person name="Henrissat B."/>
            <person name="Hilden K.S."/>
            <person name="Hope R."/>
            <person name="Hossain A."/>
            <person name="Karabika E."/>
            <person name="Karaffa L."/>
            <person name="Karanyi Z."/>
            <person name="Krasevec N."/>
            <person name="Kuo A."/>
            <person name="Kusch H."/>
            <person name="LaButti K."/>
            <person name="Lagendijk E.L."/>
            <person name="Lapidus A."/>
            <person name="Levasseur A."/>
            <person name="Lindquist E."/>
            <person name="Lipzen A."/>
            <person name="Logrieco A.F."/>
            <person name="MacCabe A."/>
            <person name="Maekelae M.R."/>
            <person name="Malavazi I."/>
            <person name="Melin P."/>
            <person name="Meyer V."/>
            <person name="Mielnichuk N."/>
            <person name="Miskei M."/>
            <person name="Molnar A.P."/>
            <person name="Mule G."/>
            <person name="Ngan C.Y."/>
            <person name="Orejas M."/>
            <person name="Orosz E."/>
            <person name="Ouedraogo J.P."/>
            <person name="Overkamp K.M."/>
            <person name="Park H.-S."/>
            <person name="Perrone G."/>
            <person name="Piumi F."/>
            <person name="Punt P.J."/>
            <person name="Ram A.F."/>
            <person name="Ramon A."/>
            <person name="Rauscher S."/>
            <person name="Record E."/>
            <person name="Riano-Pachon D.M."/>
            <person name="Robert V."/>
            <person name="Roehrig J."/>
            <person name="Ruller R."/>
            <person name="Salamov A."/>
            <person name="Salih N.S."/>
            <person name="Samson R.A."/>
            <person name="Sandor E."/>
            <person name="Sanguinetti M."/>
            <person name="Schuetze T."/>
            <person name="Sepcic K."/>
            <person name="Shelest E."/>
            <person name="Sherlock G."/>
            <person name="Sophianopoulou V."/>
            <person name="Squina F.M."/>
            <person name="Sun H."/>
            <person name="Susca A."/>
            <person name="Todd R.B."/>
            <person name="Tsang A."/>
            <person name="Unkles S.E."/>
            <person name="van de Wiele N."/>
            <person name="van Rossen-Uffink D."/>
            <person name="Oliveira J.V."/>
            <person name="Vesth T.C."/>
            <person name="Visser J."/>
            <person name="Yu J.-H."/>
            <person name="Zhou M."/>
            <person name="Andersen M.R."/>
            <person name="Archer D.B."/>
            <person name="Baker S.E."/>
            <person name="Benoit I."/>
            <person name="Brakhage A.A."/>
            <person name="Braus G.H."/>
            <person name="Fischer R."/>
            <person name="Frisvad J.C."/>
            <person name="Goldman G.H."/>
            <person name="Houbraken J."/>
            <person name="Oakley B."/>
            <person name="Pocsi I."/>
            <person name="Scazzocchio C."/>
            <person name="Seiboth B."/>
            <person name="vanKuyk P.A."/>
            <person name="Wortman J."/>
            <person name="Dyer P.S."/>
            <person name="Grigoriev I.V."/>
        </authorList>
    </citation>
    <scope>NUCLEOTIDE SEQUENCE [LARGE SCALE GENOMIC DNA]</scope>
    <source>
        <strain evidence="2">CBS 516.65</strain>
    </source>
</reference>
<dbReference type="VEuPathDB" id="FungiDB:ASPGLDRAFT_32127"/>
<dbReference type="RefSeq" id="XP_022404316.1">
    <property type="nucleotide sequence ID" value="XM_022544137.1"/>
</dbReference>
<keyword evidence="2" id="KW-1185">Reference proteome</keyword>
<name>A0A1L9VUN5_ASPGL</name>
<dbReference type="Proteomes" id="UP000184300">
    <property type="component" value="Unassembled WGS sequence"/>
</dbReference>
<accession>A0A1L9VUN5</accession>
<proteinExistence type="predicted"/>
<dbReference type="GeneID" id="34460398"/>
<evidence type="ECO:0000313" key="1">
    <source>
        <dbReference type="EMBL" id="OJJ87633.1"/>
    </source>
</evidence>
<dbReference type="AlphaFoldDB" id="A0A1L9VUN5"/>
<dbReference type="EMBL" id="KV878890">
    <property type="protein sequence ID" value="OJJ87633.1"/>
    <property type="molecule type" value="Genomic_DNA"/>
</dbReference>
<evidence type="ECO:0000313" key="2">
    <source>
        <dbReference type="Proteomes" id="UP000184300"/>
    </source>
</evidence>
<sequence>MKGYGGQCQNVKGIAVHWKGVRGPEYDDSLSEKVWKWVADPYINCQELIEIHGANPNNF</sequence>